<dbReference type="InterPro" id="IPR031100">
    <property type="entry name" value="LOG_fam"/>
</dbReference>
<comment type="caution">
    <text evidence="3">The sequence shown here is derived from an EMBL/GenBank/DDBJ whole genome shotgun (WGS) entry which is preliminary data.</text>
</comment>
<dbReference type="RefSeq" id="WP_059350942.1">
    <property type="nucleotide sequence ID" value="NZ_LDYG01000028.1"/>
</dbReference>
<organism evidence="3 4">
    <name type="scientific">Bacillus coahuilensis p1.1.43</name>
    <dbReference type="NCBI Taxonomy" id="1150625"/>
    <lineage>
        <taxon>Bacteria</taxon>
        <taxon>Bacillati</taxon>
        <taxon>Bacillota</taxon>
        <taxon>Bacilli</taxon>
        <taxon>Bacillales</taxon>
        <taxon>Bacillaceae</taxon>
        <taxon>Bacillus</taxon>
    </lineage>
</organism>
<dbReference type="SUPFAM" id="SSF102405">
    <property type="entry name" value="MCP/YpsA-like"/>
    <property type="match status" value="1"/>
</dbReference>
<dbReference type="PATRIC" id="fig|1150625.3.peg.1568"/>
<dbReference type="Gene3D" id="3.40.50.450">
    <property type="match status" value="1"/>
</dbReference>
<dbReference type="Pfam" id="PF03641">
    <property type="entry name" value="Lysine_decarbox"/>
    <property type="match status" value="1"/>
</dbReference>
<proteinExistence type="inferred from homology"/>
<evidence type="ECO:0000256" key="2">
    <source>
        <dbReference type="RuleBase" id="RU363015"/>
    </source>
</evidence>
<keyword evidence="2" id="KW-0203">Cytokinin biosynthesis</keyword>
<keyword evidence="4" id="KW-1185">Reference proteome</keyword>
<dbReference type="InterPro" id="IPR005269">
    <property type="entry name" value="LOG"/>
</dbReference>
<dbReference type="EC" id="3.2.2.n1" evidence="2"/>
<dbReference type="GO" id="GO:0016799">
    <property type="term" value="F:hydrolase activity, hydrolyzing N-glycosyl compounds"/>
    <property type="evidence" value="ECO:0007669"/>
    <property type="project" value="TreeGrafter"/>
</dbReference>
<dbReference type="OrthoDB" id="9801098at2"/>
<evidence type="ECO:0000313" key="3">
    <source>
        <dbReference type="EMBL" id="KUP06372.1"/>
    </source>
</evidence>
<dbReference type="PANTHER" id="PTHR31223:SF70">
    <property type="entry name" value="LOG FAMILY PROTEIN YJL055W"/>
    <property type="match status" value="1"/>
</dbReference>
<dbReference type="Proteomes" id="UP000074108">
    <property type="component" value="Unassembled WGS sequence"/>
</dbReference>
<gene>
    <name evidence="3" type="ORF">Q75_07450</name>
</gene>
<name>A0A147K842_9BACI</name>
<dbReference type="NCBIfam" id="TIGR00730">
    <property type="entry name" value="Rossman fold protein, TIGR00730 family"/>
    <property type="match status" value="1"/>
</dbReference>
<dbReference type="GO" id="GO:0009691">
    <property type="term" value="P:cytokinin biosynthetic process"/>
    <property type="evidence" value="ECO:0007669"/>
    <property type="project" value="UniProtKB-UniRule"/>
</dbReference>
<evidence type="ECO:0000256" key="1">
    <source>
        <dbReference type="ARBA" id="ARBA00006763"/>
    </source>
</evidence>
<sequence length="193" mass="21147">MKHVAVFCGSRSGLNPAYKEAAIELGKELARRKISLVYGGASVGLMGEVANSVLTNGGKVIGVIPHLLNDREIAHPALTELIVVDSMHERKAKMVELADGFIALPGGPGTLEEFVEVFTWAQLGIHHCPFGLLNVEQYYDPLIQLFNQMVDTGFLDAQMREFVKVDQSPYPLLEQLLSSSTPITEKVLDLDQT</sequence>
<dbReference type="AlphaFoldDB" id="A0A147K842"/>
<protein>
    <recommendedName>
        <fullName evidence="2">Cytokinin riboside 5'-monophosphate phosphoribohydrolase</fullName>
        <ecNumber evidence="2">3.2.2.n1</ecNumber>
    </recommendedName>
</protein>
<dbReference type="GO" id="GO:0005829">
    <property type="term" value="C:cytosol"/>
    <property type="evidence" value="ECO:0007669"/>
    <property type="project" value="TreeGrafter"/>
</dbReference>
<accession>A0A147K842</accession>
<evidence type="ECO:0000313" key="4">
    <source>
        <dbReference type="Proteomes" id="UP000074108"/>
    </source>
</evidence>
<dbReference type="EMBL" id="LDYG01000028">
    <property type="protein sequence ID" value="KUP06372.1"/>
    <property type="molecule type" value="Genomic_DNA"/>
</dbReference>
<reference evidence="3 4" key="1">
    <citation type="journal article" date="2016" name="Front. Microbiol.">
        <title>Microevolution Analysis of Bacillus coahuilensis Unveils Differences in Phosphorus Acquisition Strategies and Their Regulation.</title>
        <authorList>
            <person name="Gomez-Lunar Z."/>
            <person name="Hernandez-Gonzalez I."/>
            <person name="Rodriguez-Torres M.D."/>
            <person name="Souza V."/>
            <person name="Olmedo-Alvarez G."/>
        </authorList>
    </citation>
    <scope>NUCLEOTIDE SEQUENCE [LARGE SCALE GENOMIC DNA]</scope>
    <source>
        <strain evidence="4">p1.1.43</strain>
    </source>
</reference>
<dbReference type="PANTHER" id="PTHR31223">
    <property type="entry name" value="LOG FAMILY PROTEIN YJL055W"/>
    <property type="match status" value="1"/>
</dbReference>
<dbReference type="STRING" id="1150625.Q75_07450"/>
<keyword evidence="2" id="KW-0378">Hydrolase</keyword>
<comment type="similarity">
    <text evidence="1 2">Belongs to the LOG family.</text>
</comment>